<organism evidence="2 3">
    <name type="scientific">Frondihabitans peucedani</name>
    <dbReference type="NCBI Taxonomy" id="598626"/>
    <lineage>
        <taxon>Bacteria</taxon>
        <taxon>Bacillati</taxon>
        <taxon>Actinomycetota</taxon>
        <taxon>Actinomycetes</taxon>
        <taxon>Micrococcales</taxon>
        <taxon>Microbacteriaceae</taxon>
        <taxon>Frondihabitans</taxon>
    </lineage>
</organism>
<protein>
    <recommendedName>
        <fullName evidence="4">SdpI family protein</fullName>
    </recommendedName>
</protein>
<accession>A0ABP8E5V2</accession>
<gene>
    <name evidence="2" type="ORF">GCM10022256_30910</name>
</gene>
<keyword evidence="1" id="KW-0472">Membrane</keyword>
<evidence type="ECO:0000313" key="3">
    <source>
        <dbReference type="Proteomes" id="UP001501594"/>
    </source>
</evidence>
<evidence type="ECO:0000313" key="2">
    <source>
        <dbReference type="EMBL" id="GAA4267479.1"/>
    </source>
</evidence>
<dbReference type="Pfam" id="PF13630">
    <property type="entry name" value="SdpI"/>
    <property type="match status" value="1"/>
</dbReference>
<keyword evidence="1" id="KW-0812">Transmembrane</keyword>
<proteinExistence type="predicted"/>
<keyword evidence="1" id="KW-1133">Transmembrane helix</keyword>
<name>A0ABP8E5V2_9MICO</name>
<evidence type="ECO:0008006" key="4">
    <source>
        <dbReference type="Google" id="ProtNLM"/>
    </source>
</evidence>
<comment type="caution">
    <text evidence="2">The sequence shown here is derived from an EMBL/GenBank/DDBJ whole genome shotgun (WGS) entry which is preliminary data.</text>
</comment>
<dbReference type="Proteomes" id="UP001501594">
    <property type="component" value="Unassembled WGS sequence"/>
</dbReference>
<feature type="transmembrane region" description="Helical" evidence="1">
    <location>
        <begin position="79"/>
        <end position="98"/>
    </location>
</feature>
<keyword evidence="3" id="KW-1185">Reference proteome</keyword>
<evidence type="ECO:0000256" key="1">
    <source>
        <dbReference type="SAM" id="Phobius"/>
    </source>
</evidence>
<feature type="transmembrane region" description="Helical" evidence="1">
    <location>
        <begin position="46"/>
        <end position="72"/>
    </location>
</feature>
<sequence length="113" mass="11392">MTAAAVILFVLAITLVGTTVLAAGGVVRLNRFAGIRVHSFLLSQEAWQSGHAAALLPVTLGGLIAVAGGVVALVRPGSVGVVVVAFLLLFALVAWGILRGDRAALDAHAASVE</sequence>
<dbReference type="InterPro" id="IPR025962">
    <property type="entry name" value="SdpI/YhfL"/>
</dbReference>
<reference evidence="3" key="1">
    <citation type="journal article" date="2019" name="Int. J. Syst. Evol. Microbiol.">
        <title>The Global Catalogue of Microorganisms (GCM) 10K type strain sequencing project: providing services to taxonomists for standard genome sequencing and annotation.</title>
        <authorList>
            <consortium name="The Broad Institute Genomics Platform"/>
            <consortium name="The Broad Institute Genome Sequencing Center for Infectious Disease"/>
            <person name="Wu L."/>
            <person name="Ma J."/>
        </authorList>
    </citation>
    <scope>NUCLEOTIDE SEQUENCE [LARGE SCALE GENOMIC DNA]</scope>
    <source>
        <strain evidence="3">JCM 17442</strain>
    </source>
</reference>
<dbReference type="EMBL" id="BAABAU010000004">
    <property type="protein sequence ID" value="GAA4267479.1"/>
    <property type="molecule type" value="Genomic_DNA"/>
</dbReference>
<dbReference type="RefSeq" id="WP_344797787.1">
    <property type="nucleotide sequence ID" value="NZ_BAABAU010000004.1"/>
</dbReference>